<comment type="similarity">
    <text evidence="7 9">Belongs to the peroxiredoxin family. Prx6 subfamily.</text>
</comment>
<dbReference type="InterPro" id="IPR024706">
    <property type="entry name" value="Peroxiredoxin_AhpC-typ"/>
</dbReference>
<dbReference type="GO" id="GO:0042744">
    <property type="term" value="P:hydrogen peroxide catabolic process"/>
    <property type="evidence" value="ECO:0007669"/>
    <property type="project" value="TreeGrafter"/>
</dbReference>
<proteinExistence type="inferred from homology"/>
<dbReference type="Proteomes" id="UP000253941">
    <property type="component" value="Unassembled WGS sequence"/>
</dbReference>
<dbReference type="InterPro" id="IPR050217">
    <property type="entry name" value="Peroxiredoxin"/>
</dbReference>
<dbReference type="InterPro" id="IPR045020">
    <property type="entry name" value="PRX_1cys"/>
</dbReference>
<sequence>MSEHQDAWDASGPEAQPGLPRIGEPAPHFAARTTHGPRTLEDYRGEWLILFSHPADFTPVCTSEFVALERARPDFEARGCKLLALSADSVFSHLAWIRSIREAFAVSVGFPIVEDMSMGIARAYGMVHPRAGDTSTIRAVFFIDPHGIVRAITYYPMTVGRSIPEMLRCLAALQTAEKGGVSVPADWQLGDDVLAPPPVSADEMDRLAEAPGNRDWYFRTVRMRNGEIKGT</sequence>
<dbReference type="SUPFAM" id="SSF52833">
    <property type="entry name" value="Thioredoxin-like"/>
    <property type="match status" value="1"/>
</dbReference>
<feature type="region of interest" description="Disordered" evidence="11">
    <location>
        <begin position="1"/>
        <end position="35"/>
    </location>
</feature>
<dbReference type="Gene3D" id="3.40.30.10">
    <property type="entry name" value="Glutaredoxin"/>
    <property type="match status" value="1"/>
</dbReference>
<evidence type="ECO:0000256" key="5">
    <source>
        <dbReference type="ARBA" id="ARBA00023002"/>
    </source>
</evidence>
<comment type="similarity">
    <text evidence="1">Belongs to the peroxiredoxin family. AhpC/Prx1 subfamily.</text>
</comment>
<dbReference type="GO" id="GO:0008379">
    <property type="term" value="F:thioredoxin peroxidase activity"/>
    <property type="evidence" value="ECO:0007669"/>
    <property type="project" value="TreeGrafter"/>
</dbReference>
<dbReference type="AlphaFoldDB" id="A0A369TBB3"/>
<dbReference type="GO" id="GO:0005829">
    <property type="term" value="C:cytosol"/>
    <property type="evidence" value="ECO:0007669"/>
    <property type="project" value="TreeGrafter"/>
</dbReference>
<evidence type="ECO:0000256" key="7">
    <source>
        <dbReference type="ARBA" id="ARBA00025719"/>
    </source>
</evidence>
<evidence type="ECO:0000256" key="11">
    <source>
        <dbReference type="SAM" id="MobiDB-lite"/>
    </source>
</evidence>
<dbReference type="InterPro" id="IPR036249">
    <property type="entry name" value="Thioredoxin-like_sf"/>
</dbReference>
<keyword evidence="2 9" id="KW-0963">Cytoplasm</keyword>
<dbReference type="CDD" id="cd03016">
    <property type="entry name" value="PRX_1cys"/>
    <property type="match status" value="1"/>
</dbReference>
<evidence type="ECO:0000256" key="2">
    <source>
        <dbReference type="ARBA" id="ARBA00022490"/>
    </source>
</evidence>
<comment type="function">
    <text evidence="8 9">Thiol-specific peroxidase that catalyzes the reduction of hydrogen peroxide and organic hydroperoxides to water and alcohols, respectively. Plays a role in cell protection against oxidative stress by detoxifying peroxides.</text>
</comment>
<dbReference type="PROSITE" id="PS51352">
    <property type="entry name" value="THIOREDOXIN_2"/>
    <property type="match status" value="1"/>
</dbReference>
<name>A0A369TBB3_9PROT</name>
<dbReference type="HAMAP" id="MF_00401">
    <property type="entry name" value="Peroxiredoxin"/>
    <property type="match status" value="1"/>
</dbReference>
<protein>
    <recommendedName>
        <fullName evidence="9">Peroxiredoxin</fullName>
        <ecNumber evidence="9">1.11.1.24</ecNumber>
    </recommendedName>
    <alternativeName>
        <fullName evidence="9">Thioredoxin-dependent peroxiredoxin</fullName>
    </alternativeName>
</protein>
<dbReference type="InterPro" id="IPR022915">
    <property type="entry name" value="Peroxiredoxin_TDXH"/>
</dbReference>
<dbReference type="Pfam" id="PF00578">
    <property type="entry name" value="AhpC-TSA"/>
    <property type="match status" value="1"/>
</dbReference>
<comment type="subcellular location">
    <subcellularLocation>
        <location evidence="9">Cytoplasm</location>
    </subcellularLocation>
</comment>
<evidence type="ECO:0000256" key="4">
    <source>
        <dbReference type="ARBA" id="ARBA00022862"/>
    </source>
</evidence>
<feature type="domain" description="Thioredoxin" evidence="12">
    <location>
        <begin position="20"/>
        <end position="175"/>
    </location>
</feature>
<evidence type="ECO:0000313" key="13">
    <source>
        <dbReference type="EMBL" id="RDD61467.1"/>
    </source>
</evidence>
<gene>
    <name evidence="13" type="ORF">DRB17_13085</name>
</gene>
<keyword evidence="14" id="KW-1185">Reference proteome</keyword>
<evidence type="ECO:0000313" key="14">
    <source>
        <dbReference type="Proteomes" id="UP000253941"/>
    </source>
</evidence>
<keyword evidence="3 9" id="KW-0575">Peroxidase</keyword>
<comment type="miscellaneous">
    <text evidence="9">The active site is a conserved redox-active cysteine residue, the peroxidatic cysteine (C(P)), which makes the nucleophilic attack on the peroxide substrate. The peroxide oxidizes the C(P)-SH to cysteine sulfenic acid (C(P)-SOH), which then reacts with another cysteine residue, the resolving cysteine (C(R)), to form a disulfide bridge. The disulfide is subsequently reduced by an appropriate electron donor to complete the catalytic cycle. In this 1-Cys peroxiredoxin, no C(R) is present and C(P) instead forms a disulfide with a cysteine from another protein or with a small thiol molecule.</text>
</comment>
<dbReference type="NCBIfam" id="NF009668">
    <property type="entry name" value="PRK13189.1"/>
    <property type="match status" value="1"/>
</dbReference>
<keyword evidence="5 9" id="KW-0560">Oxidoreductase</keyword>
<keyword evidence="4 9" id="KW-0049">Antioxidant</keyword>
<organism evidence="13 14">
    <name type="scientific">Ferruginivarius sediminum</name>
    <dbReference type="NCBI Taxonomy" id="2661937"/>
    <lineage>
        <taxon>Bacteria</taxon>
        <taxon>Pseudomonadati</taxon>
        <taxon>Pseudomonadota</taxon>
        <taxon>Alphaproteobacteria</taxon>
        <taxon>Rhodospirillales</taxon>
        <taxon>Rhodospirillaceae</taxon>
        <taxon>Ferruginivarius</taxon>
    </lineage>
</organism>
<evidence type="ECO:0000256" key="3">
    <source>
        <dbReference type="ARBA" id="ARBA00022559"/>
    </source>
</evidence>
<dbReference type="EMBL" id="QPMH01000012">
    <property type="protein sequence ID" value="RDD61467.1"/>
    <property type="molecule type" value="Genomic_DNA"/>
</dbReference>
<feature type="active site" description="Cysteine sulfenic acid (-SOH) intermediate; for peroxidase activity" evidence="10">
    <location>
        <position position="61"/>
    </location>
</feature>
<comment type="subunit">
    <text evidence="9">Homodecamer. Pentamer of dimers that assemble into a ring structure.</text>
</comment>
<dbReference type="GO" id="GO:0006979">
    <property type="term" value="P:response to oxidative stress"/>
    <property type="evidence" value="ECO:0007669"/>
    <property type="project" value="TreeGrafter"/>
</dbReference>
<evidence type="ECO:0000256" key="1">
    <source>
        <dbReference type="ARBA" id="ARBA00009796"/>
    </source>
</evidence>
<dbReference type="InterPro" id="IPR000866">
    <property type="entry name" value="AhpC/TSA"/>
</dbReference>
<evidence type="ECO:0000256" key="6">
    <source>
        <dbReference type="ARBA" id="ARBA00023284"/>
    </source>
</evidence>
<feature type="active site" description="Cysteine sulfenic acid (-SOH) intermediate" evidence="9">
    <location>
        <position position="61"/>
    </location>
</feature>
<evidence type="ECO:0000256" key="9">
    <source>
        <dbReference type="HAMAP-Rule" id="MF_00401"/>
    </source>
</evidence>
<dbReference type="Pfam" id="PF10417">
    <property type="entry name" value="1-cysPrx_C"/>
    <property type="match status" value="1"/>
</dbReference>
<dbReference type="GO" id="GO:0045454">
    <property type="term" value="P:cell redox homeostasis"/>
    <property type="evidence" value="ECO:0007669"/>
    <property type="project" value="TreeGrafter"/>
</dbReference>
<accession>A0A369TBB3</accession>
<dbReference type="EC" id="1.11.1.24" evidence="9"/>
<comment type="caution">
    <text evidence="13">The sequence shown here is derived from an EMBL/GenBank/DDBJ whole genome shotgun (WGS) entry which is preliminary data.</text>
</comment>
<dbReference type="InterPro" id="IPR019479">
    <property type="entry name" value="Peroxiredoxin_C"/>
</dbReference>
<dbReference type="InterPro" id="IPR013766">
    <property type="entry name" value="Thioredoxin_domain"/>
</dbReference>
<comment type="catalytic activity">
    <reaction evidence="9">
        <text>a hydroperoxide + [thioredoxin]-dithiol = an alcohol + [thioredoxin]-disulfide + H2O</text>
        <dbReference type="Rhea" id="RHEA:62620"/>
        <dbReference type="Rhea" id="RHEA-COMP:10698"/>
        <dbReference type="Rhea" id="RHEA-COMP:10700"/>
        <dbReference type="ChEBI" id="CHEBI:15377"/>
        <dbReference type="ChEBI" id="CHEBI:29950"/>
        <dbReference type="ChEBI" id="CHEBI:30879"/>
        <dbReference type="ChEBI" id="CHEBI:35924"/>
        <dbReference type="ChEBI" id="CHEBI:50058"/>
        <dbReference type="EC" id="1.11.1.24"/>
    </reaction>
</comment>
<evidence type="ECO:0000256" key="10">
    <source>
        <dbReference type="PIRSR" id="PIRSR000239-1"/>
    </source>
</evidence>
<feature type="binding site" evidence="9">
    <location>
        <position position="138"/>
    </location>
    <ligand>
        <name>substrate</name>
    </ligand>
</feature>
<dbReference type="PIRSF" id="PIRSF000239">
    <property type="entry name" value="AHPC"/>
    <property type="match status" value="1"/>
</dbReference>
<evidence type="ECO:0000259" key="12">
    <source>
        <dbReference type="PROSITE" id="PS51352"/>
    </source>
</evidence>
<dbReference type="GO" id="GO:0033554">
    <property type="term" value="P:cellular response to stress"/>
    <property type="evidence" value="ECO:0007669"/>
    <property type="project" value="TreeGrafter"/>
</dbReference>
<reference evidence="13 14" key="1">
    <citation type="submission" date="2018-07" db="EMBL/GenBank/DDBJ databases">
        <title>Venubactetium sediminum gen. nov., sp. nov., isolated from a marine solar saltern.</title>
        <authorList>
            <person name="Wang S."/>
        </authorList>
    </citation>
    <scope>NUCLEOTIDE SEQUENCE [LARGE SCALE GENOMIC DNA]</scope>
    <source>
        <strain evidence="13 14">WD2A32</strain>
    </source>
</reference>
<comment type="caution">
    <text evidence="9">Lacks conserved residue(s) required for the propagation of feature annotation.</text>
</comment>
<dbReference type="PANTHER" id="PTHR10681">
    <property type="entry name" value="THIOREDOXIN PEROXIDASE"/>
    <property type="match status" value="1"/>
</dbReference>
<evidence type="ECO:0000256" key="8">
    <source>
        <dbReference type="ARBA" id="ARBA00037420"/>
    </source>
</evidence>
<dbReference type="PANTHER" id="PTHR10681:SF128">
    <property type="entry name" value="THIOREDOXIN-DEPENDENT PEROXIDE REDUCTASE, MITOCHONDRIAL"/>
    <property type="match status" value="1"/>
</dbReference>
<keyword evidence="6 9" id="KW-0676">Redox-active center</keyword>